<reference evidence="3" key="1">
    <citation type="journal article" date="2019" name="Int. J. Syst. Evol. Microbiol.">
        <title>The Global Catalogue of Microorganisms (GCM) 10K type strain sequencing project: providing services to taxonomists for standard genome sequencing and annotation.</title>
        <authorList>
            <consortium name="The Broad Institute Genomics Platform"/>
            <consortium name="The Broad Institute Genome Sequencing Center for Infectious Disease"/>
            <person name="Wu L."/>
            <person name="Ma J."/>
        </authorList>
    </citation>
    <scope>NUCLEOTIDE SEQUENCE [LARGE SCALE GENOMIC DNA]</scope>
    <source>
        <strain evidence="3">XZYJ18</strain>
    </source>
</reference>
<dbReference type="GO" id="GO:0016491">
    <property type="term" value="F:oxidoreductase activity"/>
    <property type="evidence" value="ECO:0007669"/>
    <property type="project" value="UniProtKB-KW"/>
</dbReference>
<dbReference type="Proteomes" id="UP001596175">
    <property type="component" value="Unassembled WGS sequence"/>
</dbReference>
<dbReference type="Pfam" id="PF09995">
    <property type="entry name" value="MPAB_Lcp_cat"/>
    <property type="match status" value="1"/>
</dbReference>
<evidence type="ECO:0000259" key="1">
    <source>
        <dbReference type="Pfam" id="PF09995"/>
    </source>
</evidence>
<dbReference type="PANTHER" id="PTHR36151">
    <property type="entry name" value="BLR2777 PROTEIN"/>
    <property type="match status" value="1"/>
</dbReference>
<dbReference type="EMBL" id="JBHSKG010000029">
    <property type="protein sequence ID" value="MFC5142872.1"/>
    <property type="molecule type" value="Genomic_DNA"/>
</dbReference>
<dbReference type="PANTHER" id="PTHR36151:SF3">
    <property type="entry name" value="ER-BOUND OXYGENASE MPAB_MPAB'_RUBBER OXYGENASE CATALYTIC DOMAIN-CONTAINING PROTEIN"/>
    <property type="match status" value="1"/>
</dbReference>
<name>A0ABV9ZP36_9PSEU</name>
<evidence type="ECO:0000313" key="3">
    <source>
        <dbReference type="Proteomes" id="UP001596175"/>
    </source>
</evidence>
<organism evidence="2 3">
    <name type="scientific">Actinomycetospora rhizophila</name>
    <dbReference type="NCBI Taxonomy" id="1416876"/>
    <lineage>
        <taxon>Bacteria</taxon>
        <taxon>Bacillati</taxon>
        <taxon>Actinomycetota</taxon>
        <taxon>Actinomycetes</taxon>
        <taxon>Pseudonocardiales</taxon>
        <taxon>Pseudonocardiaceae</taxon>
        <taxon>Actinomycetospora</taxon>
    </lineage>
</organism>
<dbReference type="EC" id="1.-.-.-" evidence="2"/>
<dbReference type="InterPro" id="IPR018713">
    <property type="entry name" value="MPAB/Lcp_cat_dom"/>
</dbReference>
<keyword evidence="2" id="KW-0560">Oxidoreductase</keyword>
<protein>
    <submittedName>
        <fullName evidence="2">Oxygenase MpaB family protein</fullName>
        <ecNumber evidence="2">1.-.-.-</ecNumber>
    </submittedName>
</protein>
<sequence>MATERGDVIGEGADDGLFGPTSVTWRVQLEPVLWVAGMRALLLQSLHPQVMRATYQNSALFDPKKAWPRFQRTVGFVGTRTFGSRADVETAAGRVRRLHATLRGTDVDGTRIALDDPENLLWVHNAEIDSYVSVARRAGVVDDAEADAYVAESVRAAEVVGLDPAIVPASRAELADYFARIRPRLRLTDEARRGVGGLLTPQPSAPTGIALTLSSIAAISFSTLPRWARRMYGLPGLPTTDLGVTVALRALYTASTVLPDIPAPPEIARARRLVREARAAG</sequence>
<gene>
    <name evidence="2" type="ORF">ACFPK1_31930</name>
</gene>
<proteinExistence type="predicted"/>
<evidence type="ECO:0000313" key="2">
    <source>
        <dbReference type="EMBL" id="MFC5142872.1"/>
    </source>
</evidence>
<feature type="domain" description="ER-bound oxygenase mpaB/mpaB'/Rubber oxygenase catalytic" evidence="1">
    <location>
        <begin position="25"/>
        <end position="250"/>
    </location>
</feature>
<accession>A0ABV9ZP36</accession>
<keyword evidence="3" id="KW-1185">Reference proteome</keyword>
<dbReference type="RefSeq" id="WP_378024961.1">
    <property type="nucleotide sequence ID" value="NZ_JBHSKG010000029.1"/>
</dbReference>
<comment type="caution">
    <text evidence="2">The sequence shown here is derived from an EMBL/GenBank/DDBJ whole genome shotgun (WGS) entry which is preliminary data.</text>
</comment>